<keyword evidence="5" id="KW-0735">Signal-anchor</keyword>
<evidence type="ECO:0000313" key="6">
    <source>
        <dbReference type="EMBL" id="KAJ7376124.1"/>
    </source>
</evidence>
<protein>
    <submittedName>
        <fullName evidence="6">Glucoside xylosyltransferase 2</fullName>
    </submittedName>
</protein>
<evidence type="ECO:0000256" key="4">
    <source>
        <dbReference type="ARBA" id="ARBA00022679"/>
    </source>
</evidence>
<evidence type="ECO:0000256" key="1">
    <source>
        <dbReference type="ARBA" id="ARBA00004606"/>
    </source>
</evidence>
<keyword evidence="7" id="KW-1185">Reference proteome</keyword>
<evidence type="ECO:0000256" key="3">
    <source>
        <dbReference type="ARBA" id="ARBA00022676"/>
    </source>
</evidence>
<comment type="caution">
    <text evidence="6">The sequence shown here is derived from an EMBL/GenBank/DDBJ whole genome shotgun (WGS) entry which is preliminary data.</text>
</comment>
<name>A0A9X0CWM3_9CNID</name>
<keyword evidence="4" id="KW-0808">Transferase</keyword>
<accession>A0A9X0CWM3</accession>
<organism evidence="6 7">
    <name type="scientific">Desmophyllum pertusum</name>
    <dbReference type="NCBI Taxonomy" id="174260"/>
    <lineage>
        <taxon>Eukaryota</taxon>
        <taxon>Metazoa</taxon>
        <taxon>Cnidaria</taxon>
        <taxon>Anthozoa</taxon>
        <taxon>Hexacorallia</taxon>
        <taxon>Scleractinia</taxon>
        <taxon>Caryophylliina</taxon>
        <taxon>Caryophylliidae</taxon>
        <taxon>Desmophyllum</taxon>
    </lineage>
</organism>
<dbReference type="Proteomes" id="UP001163046">
    <property type="component" value="Unassembled WGS sequence"/>
</dbReference>
<dbReference type="InterPro" id="IPR029044">
    <property type="entry name" value="Nucleotide-diphossugar_trans"/>
</dbReference>
<evidence type="ECO:0000313" key="7">
    <source>
        <dbReference type="Proteomes" id="UP001163046"/>
    </source>
</evidence>
<comment type="similarity">
    <text evidence="2">Belongs to the glycosyltransferase 8 family.</text>
</comment>
<sequence>MKKQKNIHITKPCYSCKCCSMRRPINGSCNNAQVHHMFTNRTVQFHVVAEDHLHVQLKNIFNEWVTVKSGQVMFKLYSLHFPSGENAGEWKRLFKPCAAQRLFLLDVLDSIDSVLYLDTDVLLLRPVEDLWNHFEHLTLHSLLPCLQRVRRQACHGIQGLHVIHFLEKME</sequence>
<proteinExistence type="inferred from homology"/>
<evidence type="ECO:0000256" key="2">
    <source>
        <dbReference type="ARBA" id="ARBA00006351"/>
    </source>
</evidence>
<keyword evidence="5" id="KW-0812">Transmembrane</keyword>
<dbReference type="InterPro" id="IPR051993">
    <property type="entry name" value="Glycosyltransferase_8"/>
</dbReference>
<reference evidence="6" key="1">
    <citation type="submission" date="2023-01" db="EMBL/GenBank/DDBJ databases">
        <title>Genome assembly of the deep-sea coral Lophelia pertusa.</title>
        <authorList>
            <person name="Herrera S."/>
            <person name="Cordes E."/>
        </authorList>
    </citation>
    <scope>NUCLEOTIDE SEQUENCE</scope>
    <source>
        <strain evidence="6">USNM1676648</strain>
        <tissue evidence="6">Polyp</tissue>
    </source>
</reference>
<dbReference type="EMBL" id="MU826413">
    <property type="protein sequence ID" value="KAJ7376124.1"/>
    <property type="molecule type" value="Genomic_DNA"/>
</dbReference>
<comment type="subcellular location">
    <subcellularLocation>
        <location evidence="1">Membrane</location>
        <topology evidence="1">Single-pass type II membrane protein</topology>
    </subcellularLocation>
</comment>
<dbReference type="GO" id="GO:0016266">
    <property type="term" value="P:protein O-linked glycosylation via N-acetyl-galactosamine"/>
    <property type="evidence" value="ECO:0007669"/>
    <property type="project" value="TreeGrafter"/>
</dbReference>
<dbReference type="PANTHER" id="PTHR46012:SF2">
    <property type="entry name" value="IP22168P"/>
    <property type="match status" value="1"/>
</dbReference>
<dbReference type="OrthoDB" id="6238971at2759"/>
<dbReference type="PANTHER" id="PTHR46012">
    <property type="entry name" value="IP22168P"/>
    <property type="match status" value="1"/>
</dbReference>
<keyword evidence="3" id="KW-0328">Glycosyltransferase</keyword>
<dbReference type="SUPFAM" id="SSF53448">
    <property type="entry name" value="Nucleotide-diphospho-sugar transferases"/>
    <property type="match status" value="1"/>
</dbReference>
<dbReference type="AlphaFoldDB" id="A0A9X0CWM3"/>
<dbReference type="Gene3D" id="3.90.550.10">
    <property type="entry name" value="Spore Coat Polysaccharide Biosynthesis Protein SpsA, Chain A"/>
    <property type="match status" value="1"/>
</dbReference>
<evidence type="ECO:0000256" key="5">
    <source>
        <dbReference type="ARBA" id="ARBA00022968"/>
    </source>
</evidence>
<dbReference type="GO" id="GO:0035252">
    <property type="term" value="F:UDP-xylosyltransferase activity"/>
    <property type="evidence" value="ECO:0007669"/>
    <property type="project" value="TreeGrafter"/>
</dbReference>
<gene>
    <name evidence="6" type="primary">GXYLT2</name>
    <name evidence="6" type="ORF">OS493_036728</name>
</gene>
<dbReference type="GO" id="GO:0016020">
    <property type="term" value="C:membrane"/>
    <property type="evidence" value="ECO:0007669"/>
    <property type="project" value="UniProtKB-SubCell"/>
</dbReference>